<keyword evidence="3" id="KW-1185">Reference proteome</keyword>
<feature type="compositionally biased region" description="Polar residues" evidence="1">
    <location>
        <begin position="118"/>
        <end position="129"/>
    </location>
</feature>
<name>A0ABD6E5Q7_9BILA</name>
<protein>
    <submittedName>
        <fullName evidence="2">Uncharacterized protein</fullName>
    </submittedName>
</protein>
<accession>A0ABD6E5Q7</accession>
<gene>
    <name evidence="2" type="ORF">AB6A40_002083</name>
</gene>
<comment type="caution">
    <text evidence="2">The sequence shown here is derived from an EMBL/GenBank/DDBJ whole genome shotgun (WGS) entry which is preliminary data.</text>
</comment>
<feature type="region of interest" description="Disordered" evidence="1">
    <location>
        <begin position="1"/>
        <end position="58"/>
    </location>
</feature>
<feature type="region of interest" description="Disordered" evidence="1">
    <location>
        <begin position="118"/>
        <end position="141"/>
    </location>
</feature>
<feature type="compositionally biased region" description="Low complexity" evidence="1">
    <location>
        <begin position="20"/>
        <end position="35"/>
    </location>
</feature>
<evidence type="ECO:0000256" key="1">
    <source>
        <dbReference type="SAM" id="MobiDB-lite"/>
    </source>
</evidence>
<reference evidence="2 3" key="1">
    <citation type="submission" date="2024-08" db="EMBL/GenBank/DDBJ databases">
        <title>Gnathostoma spinigerum genome.</title>
        <authorList>
            <person name="Gonzalez-Bertolin B."/>
            <person name="Monzon S."/>
            <person name="Zaballos A."/>
            <person name="Jimenez P."/>
            <person name="Dekumyoy P."/>
            <person name="Varona S."/>
            <person name="Cuesta I."/>
            <person name="Sumanam S."/>
            <person name="Adisakwattana P."/>
            <person name="Gasser R.B."/>
            <person name="Hernandez-Gonzalez A."/>
            <person name="Young N.D."/>
            <person name="Perteguer M.J."/>
        </authorList>
    </citation>
    <scope>NUCLEOTIDE SEQUENCE [LARGE SCALE GENOMIC DNA]</scope>
    <source>
        <strain evidence="2">AL3</strain>
        <tissue evidence="2">Liver</tissue>
    </source>
</reference>
<feature type="compositionally biased region" description="Basic and acidic residues" evidence="1">
    <location>
        <begin position="1"/>
        <end position="13"/>
    </location>
</feature>
<evidence type="ECO:0000313" key="3">
    <source>
        <dbReference type="Proteomes" id="UP001608902"/>
    </source>
</evidence>
<organism evidence="2 3">
    <name type="scientific">Gnathostoma spinigerum</name>
    <dbReference type="NCBI Taxonomy" id="75299"/>
    <lineage>
        <taxon>Eukaryota</taxon>
        <taxon>Metazoa</taxon>
        <taxon>Ecdysozoa</taxon>
        <taxon>Nematoda</taxon>
        <taxon>Chromadorea</taxon>
        <taxon>Rhabditida</taxon>
        <taxon>Spirurina</taxon>
        <taxon>Gnathostomatomorpha</taxon>
        <taxon>Gnathostomatoidea</taxon>
        <taxon>Gnathostomatidae</taxon>
        <taxon>Gnathostoma</taxon>
    </lineage>
</organism>
<proteinExistence type="predicted"/>
<dbReference type="EMBL" id="JBGFUD010000873">
    <property type="protein sequence ID" value="MFH4975374.1"/>
    <property type="molecule type" value="Genomic_DNA"/>
</dbReference>
<dbReference type="AlphaFoldDB" id="A0ABD6E5Q7"/>
<dbReference type="Proteomes" id="UP001608902">
    <property type="component" value="Unassembled WGS sequence"/>
</dbReference>
<feature type="compositionally biased region" description="Basic and acidic residues" evidence="1">
    <location>
        <begin position="130"/>
        <end position="141"/>
    </location>
</feature>
<sequence length="141" mass="15722">MNMSRLKDGRSESEEPTLTSQTEESLGSISSSRSNETIRTSEMPASYRLRREEEGGGVDIEFTVNFRKRSVSDDSEPKETMTTVTFGCPEPTLAPTEIWLNGVKVYQDQKVERDPTMSSLIPAQTGNRSFNEHKDLAPATS</sequence>
<evidence type="ECO:0000313" key="2">
    <source>
        <dbReference type="EMBL" id="MFH4975374.1"/>
    </source>
</evidence>